<comment type="subcellular location">
    <subcellularLocation>
        <location evidence="11">Cytoplasm</location>
    </subcellularLocation>
</comment>
<dbReference type="GO" id="GO:0008650">
    <property type="term" value="F:rRNA (uridine-2'-O-)-methyltransferase activity"/>
    <property type="evidence" value="ECO:0007669"/>
    <property type="project" value="UniProtKB-UniRule"/>
</dbReference>
<dbReference type="Pfam" id="PF01728">
    <property type="entry name" value="FtsJ"/>
    <property type="match status" value="1"/>
</dbReference>
<evidence type="ECO:0000256" key="8">
    <source>
        <dbReference type="ARBA" id="ARBA00041995"/>
    </source>
</evidence>
<feature type="binding site" evidence="11">
    <location>
        <position position="65"/>
    </location>
    <ligand>
        <name>S-adenosyl-L-methionine</name>
        <dbReference type="ChEBI" id="CHEBI:59789"/>
    </ligand>
</feature>
<dbReference type="InterPro" id="IPR002877">
    <property type="entry name" value="RNA_MeTrfase_FtsJ_dom"/>
</dbReference>
<keyword evidence="3 11" id="KW-0808">Transferase</keyword>
<reference evidence="14 16" key="1">
    <citation type="journal article" date="2015" name="BMC Genomics">
        <title>Genome mining reveals unlocked bioactive potential of marine Gram-negative bacteria.</title>
        <authorList>
            <person name="Machado H."/>
            <person name="Sonnenschein E.C."/>
            <person name="Melchiorsen J."/>
            <person name="Gram L."/>
        </authorList>
    </citation>
    <scope>NUCLEOTIDE SEQUENCE [LARGE SCALE GENOMIC DNA]</scope>
    <source>
        <strain evidence="14 16">S3137</strain>
    </source>
</reference>
<dbReference type="InterPro" id="IPR050082">
    <property type="entry name" value="RNA_methyltr_RlmE"/>
</dbReference>
<feature type="active site" description="Proton acceptor" evidence="11 12">
    <location>
        <position position="164"/>
    </location>
</feature>
<dbReference type="CDD" id="cd02440">
    <property type="entry name" value="AdoMet_MTases"/>
    <property type="match status" value="1"/>
</dbReference>
<comment type="caution">
    <text evidence="14">The sequence shown here is derived from an EMBL/GenBank/DDBJ whole genome shotgun (WGS) entry which is preliminary data.</text>
</comment>
<reference evidence="17" key="3">
    <citation type="submission" date="2019-06" db="EMBL/GenBank/DDBJ databases">
        <title>Co-occurence of chitin degradation, pigmentation and bioactivity in marine Pseudoalteromonas.</title>
        <authorList>
            <person name="Sonnenschein E.C."/>
            <person name="Bech P.K."/>
        </authorList>
    </citation>
    <scope>NUCLEOTIDE SEQUENCE [LARGE SCALE GENOMIC DNA]</scope>
    <source>
        <strain evidence="17">S2897</strain>
    </source>
</reference>
<keyword evidence="11" id="KW-0963">Cytoplasm</keyword>
<dbReference type="eggNOG" id="COG0293">
    <property type="taxonomic scope" value="Bacteria"/>
</dbReference>
<dbReference type="EMBL" id="JXXZ01000004">
    <property type="protein sequence ID" value="KJZ01137.1"/>
    <property type="molecule type" value="Genomic_DNA"/>
</dbReference>
<dbReference type="GeneID" id="58227780"/>
<evidence type="ECO:0000313" key="16">
    <source>
        <dbReference type="Proteomes" id="UP000033664"/>
    </source>
</evidence>
<feature type="binding site" evidence="11">
    <location>
        <position position="124"/>
    </location>
    <ligand>
        <name>S-adenosyl-L-methionine</name>
        <dbReference type="ChEBI" id="CHEBI:59789"/>
    </ligand>
</feature>
<dbReference type="PANTHER" id="PTHR10920">
    <property type="entry name" value="RIBOSOMAL RNA METHYLTRANSFERASE"/>
    <property type="match status" value="1"/>
</dbReference>
<evidence type="ECO:0000256" key="6">
    <source>
        <dbReference type="ARBA" id="ARBA00038861"/>
    </source>
</evidence>
<dbReference type="GO" id="GO:0005737">
    <property type="term" value="C:cytoplasm"/>
    <property type="evidence" value="ECO:0007669"/>
    <property type="project" value="UniProtKB-SubCell"/>
</dbReference>
<evidence type="ECO:0000313" key="17">
    <source>
        <dbReference type="Proteomes" id="UP000305874"/>
    </source>
</evidence>
<proteinExistence type="inferred from homology"/>
<reference evidence="15" key="4">
    <citation type="submission" date="2019-09" db="EMBL/GenBank/DDBJ databases">
        <title>Co-occurence of chitin degradation, pigmentation and bioactivity in marine Pseudoalteromonas.</title>
        <authorList>
            <person name="Sonnenschein E.C."/>
            <person name="Bech P.K."/>
        </authorList>
    </citation>
    <scope>NUCLEOTIDE SEQUENCE</scope>
    <source>
        <strain evidence="15">S2897</strain>
    </source>
</reference>
<keyword evidence="4 11" id="KW-0949">S-adenosyl-L-methionine</keyword>
<dbReference type="InterPro" id="IPR029063">
    <property type="entry name" value="SAM-dependent_MTases_sf"/>
</dbReference>
<evidence type="ECO:0000256" key="5">
    <source>
        <dbReference type="ARBA" id="ARBA00037569"/>
    </source>
</evidence>
<evidence type="ECO:0000256" key="11">
    <source>
        <dbReference type="HAMAP-Rule" id="MF_01547"/>
    </source>
</evidence>
<feature type="binding site" evidence="11">
    <location>
        <position position="99"/>
    </location>
    <ligand>
        <name>S-adenosyl-L-methionine</name>
        <dbReference type="ChEBI" id="CHEBI:59789"/>
    </ligand>
</feature>
<comment type="similarity">
    <text evidence="11">Belongs to the class I-like SAM-binding methyltransferase superfamily. RNA methyltransferase RlmE family.</text>
</comment>
<dbReference type="PIRSF" id="PIRSF005461">
    <property type="entry name" value="23S_rRNA_mtase"/>
    <property type="match status" value="1"/>
</dbReference>
<feature type="binding site" evidence="11">
    <location>
        <position position="83"/>
    </location>
    <ligand>
        <name>S-adenosyl-L-methionine</name>
        <dbReference type="ChEBI" id="CHEBI:59789"/>
    </ligand>
</feature>
<dbReference type="SUPFAM" id="SSF53335">
    <property type="entry name" value="S-adenosyl-L-methionine-dependent methyltransferases"/>
    <property type="match status" value="1"/>
</dbReference>
<dbReference type="Gene3D" id="3.40.50.150">
    <property type="entry name" value="Vaccinia Virus protein VP39"/>
    <property type="match status" value="1"/>
</dbReference>
<evidence type="ECO:0000256" key="2">
    <source>
        <dbReference type="ARBA" id="ARBA00022603"/>
    </source>
</evidence>
<evidence type="ECO:0000256" key="4">
    <source>
        <dbReference type="ARBA" id="ARBA00022691"/>
    </source>
</evidence>
<evidence type="ECO:0000313" key="15">
    <source>
        <dbReference type="EMBL" id="TMP87701.1"/>
    </source>
</evidence>
<dbReference type="PANTHER" id="PTHR10920:SF18">
    <property type="entry name" value="RRNA METHYLTRANSFERASE 2, MITOCHONDRIAL"/>
    <property type="match status" value="1"/>
</dbReference>
<accession>A0A0F4Q0C0</accession>
<evidence type="ECO:0000256" key="3">
    <source>
        <dbReference type="ARBA" id="ARBA00022679"/>
    </source>
</evidence>
<evidence type="ECO:0000256" key="12">
    <source>
        <dbReference type="PIRSR" id="PIRSR005461-1"/>
    </source>
</evidence>
<dbReference type="Proteomes" id="UP000033664">
    <property type="component" value="Unassembled WGS sequence"/>
</dbReference>
<dbReference type="PATRIC" id="fig|151081.8.peg.187"/>
<evidence type="ECO:0000256" key="7">
    <source>
        <dbReference type="ARBA" id="ARBA00041129"/>
    </source>
</evidence>
<dbReference type="FunFam" id="3.40.50.150:FF:000005">
    <property type="entry name" value="Ribosomal RNA large subunit methyltransferase E"/>
    <property type="match status" value="1"/>
</dbReference>
<evidence type="ECO:0000256" key="10">
    <source>
        <dbReference type="ARBA" id="ARBA00048970"/>
    </source>
</evidence>
<dbReference type="InterPro" id="IPR015507">
    <property type="entry name" value="rRNA-MeTfrase_E"/>
</dbReference>
<comment type="function">
    <text evidence="5 11">Specifically methylates the uridine in position 2552 of 23S rRNA at the 2'-O position of the ribose in the fully assembled 50S ribosomal subunit.</text>
</comment>
<gene>
    <name evidence="11 14" type="primary">rrmJ</name>
    <name evidence="11" type="synonym">ftsJ</name>
    <name evidence="11" type="synonym">rlmE</name>
    <name evidence="15" type="ORF">CWC05_07565</name>
    <name evidence="14" type="ORF">TW72_04665</name>
</gene>
<feature type="binding site" evidence="11">
    <location>
        <position position="63"/>
    </location>
    <ligand>
        <name>S-adenosyl-L-methionine</name>
        <dbReference type="ChEBI" id="CHEBI:59789"/>
    </ligand>
</feature>
<dbReference type="RefSeq" id="WP_022945706.1">
    <property type="nucleotide sequence ID" value="NZ_CP023396.1"/>
</dbReference>
<dbReference type="AlphaFoldDB" id="A0A0F4Q0C0"/>
<evidence type="ECO:0000313" key="14">
    <source>
        <dbReference type="EMBL" id="KJZ01137.1"/>
    </source>
</evidence>
<keyword evidence="2 11" id="KW-0489">Methyltransferase</keyword>
<dbReference type="EMBL" id="PNCG01000005">
    <property type="protein sequence ID" value="TMP87701.1"/>
    <property type="molecule type" value="Genomic_DNA"/>
</dbReference>
<evidence type="ECO:0000256" key="1">
    <source>
        <dbReference type="ARBA" id="ARBA00022552"/>
    </source>
</evidence>
<organism evidence="14 16">
    <name type="scientific">Pseudoalteromonas ruthenica</name>
    <dbReference type="NCBI Taxonomy" id="151081"/>
    <lineage>
        <taxon>Bacteria</taxon>
        <taxon>Pseudomonadati</taxon>
        <taxon>Pseudomonadota</taxon>
        <taxon>Gammaproteobacteria</taxon>
        <taxon>Alteromonadales</taxon>
        <taxon>Pseudoalteromonadaceae</taxon>
        <taxon>Pseudoalteromonas</taxon>
    </lineage>
</organism>
<evidence type="ECO:0000256" key="9">
    <source>
        <dbReference type="ARBA" id="ARBA00042745"/>
    </source>
</evidence>
<dbReference type="STRING" id="151081.TW72_04665"/>
<dbReference type="Proteomes" id="UP000305874">
    <property type="component" value="Unassembled WGS sequence"/>
</dbReference>
<comment type="catalytic activity">
    <reaction evidence="10 11">
        <text>uridine(2552) in 23S rRNA + S-adenosyl-L-methionine = 2'-O-methyluridine(2552) in 23S rRNA + S-adenosyl-L-homocysteine + H(+)</text>
        <dbReference type="Rhea" id="RHEA:42720"/>
        <dbReference type="Rhea" id="RHEA-COMP:10202"/>
        <dbReference type="Rhea" id="RHEA-COMP:10203"/>
        <dbReference type="ChEBI" id="CHEBI:15378"/>
        <dbReference type="ChEBI" id="CHEBI:57856"/>
        <dbReference type="ChEBI" id="CHEBI:59789"/>
        <dbReference type="ChEBI" id="CHEBI:65315"/>
        <dbReference type="ChEBI" id="CHEBI:74478"/>
        <dbReference type="EC" id="2.1.1.166"/>
    </reaction>
</comment>
<dbReference type="OrthoDB" id="9790080at2"/>
<protein>
    <recommendedName>
        <fullName evidence="7 11">Ribosomal RNA large subunit methyltransferase E</fullName>
        <ecNumber evidence="6 11">2.1.1.166</ecNumber>
    </recommendedName>
    <alternativeName>
        <fullName evidence="9 11">23S rRNA Um2552 methyltransferase</fullName>
    </alternativeName>
    <alternativeName>
        <fullName evidence="8 11">rRNA (uridine-2'-O-)-methyltransferase</fullName>
    </alternativeName>
</protein>
<name>A0A0F4Q0C0_9GAMM</name>
<keyword evidence="16" id="KW-1185">Reference proteome</keyword>
<keyword evidence="1 11" id="KW-0698">rRNA processing</keyword>
<dbReference type="EC" id="2.1.1.166" evidence="6 11"/>
<evidence type="ECO:0000259" key="13">
    <source>
        <dbReference type="Pfam" id="PF01728"/>
    </source>
</evidence>
<dbReference type="NCBIfam" id="NF008390">
    <property type="entry name" value="PRK11188.1"/>
    <property type="match status" value="1"/>
</dbReference>
<dbReference type="HAMAP" id="MF_01547">
    <property type="entry name" value="RNA_methyltr_E"/>
    <property type="match status" value="1"/>
</dbReference>
<sequence>MANKKHSASSQRWLKEHFDDHYVHEAQKQGWRSRAVFKLDEIQNKDKLLKPGMAVVDLGAAPGSWSQYLAQKVGDNGQVIACDILPMDSLAGVDFLQGDFREEAVLNALLERIDGQNVDVVFSDMAPNMSGNMSTDQAGSMYLVELALDMCHQVLKKNGAFAVKVFQGEGFDQFVKDVRDSFRTVKIRKPDASRPRSREVYVVATGYKL</sequence>
<feature type="domain" description="Ribosomal RNA methyltransferase FtsJ" evidence="13">
    <location>
        <begin position="31"/>
        <end position="207"/>
    </location>
</feature>
<reference evidence="15 17" key="2">
    <citation type="submission" date="2017-12" db="EMBL/GenBank/DDBJ databases">
        <authorList>
            <person name="Paulsen S."/>
            <person name="Gram L.K."/>
        </authorList>
    </citation>
    <scope>NUCLEOTIDE SEQUENCE [LARGE SCALE GENOMIC DNA]</scope>
    <source>
        <strain evidence="15 17">S2897</strain>
    </source>
</reference>